<dbReference type="EMBL" id="ML996576">
    <property type="protein sequence ID" value="KAF2756119.1"/>
    <property type="molecule type" value="Genomic_DNA"/>
</dbReference>
<evidence type="ECO:0000313" key="2">
    <source>
        <dbReference type="Proteomes" id="UP000799437"/>
    </source>
</evidence>
<dbReference type="GO" id="GO:0030674">
    <property type="term" value="F:protein-macromolecule adaptor activity"/>
    <property type="evidence" value="ECO:0007669"/>
    <property type="project" value="TreeGrafter"/>
</dbReference>
<proteinExistence type="predicted"/>
<sequence length="523" mass="57619">MISATRNWFKRNRTNFAIGAGVLGAGYLATQYVLSKITEARHRMSDERIAKENLRRRFSQNQEDCTFTVLAILPTATENILQALPVEATLAELQRQKAERLAKSVNSVTESDATSAVPSIAAETQTDGEGKSIGGESFVHASQIEASTASVETPETATSTQPKKSKLQLWDDVKISSITRAFTLIYTLSLLTLLTRIQLNLLGRRTYLASVVSLASPPSSAAPINLENHDDDMEHSYGNDFETNRKYLSFSWWLLHRGCREILNKVQTAVKETFSTVSPREDLTLAKLSQLTLEVRRKVEGSTEEERRSNKWLPYLLPSPGQEGYVLQESGMAGPVESSPSTRPTDAPSLRRLLDETSDLIDSPPFTHVLTLLLDAGFSHLIDNKLAHLAYKLPPVSASLARIQEIINPEDAKAKVANSLAVFCRQAHSIGAGDSNEYLTKIEEVKDLEAFAAVVYSSHFEFEAISHDVVQQAASLTGVQDSYVDLGISRPPTAEGEQAELEKKVVEFEEAWGKALNKEDGIA</sequence>
<gene>
    <name evidence="1" type="ORF">EJ05DRAFT_512674</name>
</gene>
<organism evidence="1 2">
    <name type="scientific">Pseudovirgaria hyperparasitica</name>
    <dbReference type="NCBI Taxonomy" id="470096"/>
    <lineage>
        <taxon>Eukaryota</taxon>
        <taxon>Fungi</taxon>
        <taxon>Dikarya</taxon>
        <taxon>Ascomycota</taxon>
        <taxon>Pezizomycotina</taxon>
        <taxon>Dothideomycetes</taxon>
        <taxon>Dothideomycetes incertae sedis</taxon>
        <taxon>Acrospermales</taxon>
        <taxon>Acrospermaceae</taxon>
        <taxon>Pseudovirgaria</taxon>
    </lineage>
</organism>
<dbReference type="GeneID" id="54489413"/>
<evidence type="ECO:0000313" key="1">
    <source>
        <dbReference type="EMBL" id="KAF2756119.1"/>
    </source>
</evidence>
<dbReference type="Pfam" id="PF04882">
    <property type="entry name" value="Peroxin-3"/>
    <property type="match status" value="1"/>
</dbReference>
<protein>
    <submittedName>
        <fullName evidence="1">Peroxin-3</fullName>
    </submittedName>
</protein>
<dbReference type="RefSeq" id="XP_033598570.1">
    <property type="nucleotide sequence ID" value="XM_033748359.1"/>
</dbReference>
<dbReference type="InterPro" id="IPR006966">
    <property type="entry name" value="Peroxin-3"/>
</dbReference>
<dbReference type="AlphaFoldDB" id="A0A6A6W1Y3"/>
<keyword evidence="2" id="KW-1185">Reference proteome</keyword>
<accession>A0A6A6W1Y3</accession>
<reference evidence="1" key="1">
    <citation type="journal article" date="2020" name="Stud. Mycol.">
        <title>101 Dothideomycetes genomes: a test case for predicting lifestyles and emergence of pathogens.</title>
        <authorList>
            <person name="Haridas S."/>
            <person name="Albert R."/>
            <person name="Binder M."/>
            <person name="Bloem J."/>
            <person name="Labutti K."/>
            <person name="Salamov A."/>
            <person name="Andreopoulos B."/>
            <person name="Baker S."/>
            <person name="Barry K."/>
            <person name="Bills G."/>
            <person name="Bluhm B."/>
            <person name="Cannon C."/>
            <person name="Castanera R."/>
            <person name="Culley D."/>
            <person name="Daum C."/>
            <person name="Ezra D."/>
            <person name="Gonzalez J."/>
            <person name="Henrissat B."/>
            <person name="Kuo A."/>
            <person name="Liang C."/>
            <person name="Lipzen A."/>
            <person name="Lutzoni F."/>
            <person name="Magnuson J."/>
            <person name="Mondo S."/>
            <person name="Nolan M."/>
            <person name="Ohm R."/>
            <person name="Pangilinan J."/>
            <person name="Park H.-J."/>
            <person name="Ramirez L."/>
            <person name="Alfaro M."/>
            <person name="Sun H."/>
            <person name="Tritt A."/>
            <person name="Yoshinaga Y."/>
            <person name="Zwiers L.-H."/>
            <person name="Turgeon B."/>
            <person name="Goodwin S."/>
            <person name="Spatafora J."/>
            <person name="Crous P."/>
            <person name="Grigoriev I."/>
        </authorList>
    </citation>
    <scope>NUCLEOTIDE SEQUENCE</scope>
    <source>
        <strain evidence="1">CBS 121739</strain>
    </source>
</reference>
<dbReference type="PANTHER" id="PTHR28080">
    <property type="entry name" value="PEROXISOMAL BIOGENESIS FACTOR 3"/>
    <property type="match status" value="1"/>
</dbReference>
<dbReference type="GO" id="GO:0005778">
    <property type="term" value="C:peroxisomal membrane"/>
    <property type="evidence" value="ECO:0007669"/>
    <property type="project" value="InterPro"/>
</dbReference>
<dbReference type="OrthoDB" id="45930at2759"/>
<dbReference type="PANTHER" id="PTHR28080:SF1">
    <property type="entry name" value="PEROXISOMAL BIOGENESIS FACTOR 3"/>
    <property type="match status" value="1"/>
</dbReference>
<dbReference type="Proteomes" id="UP000799437">
    <property type="component" value="Unassembled WGS sequence"/>
</dbReference>
<dbReference type="GO" id="GO:0045046">
    <property type="term" value="P:protein import into peroxisome membrane"/>
    <property type="evidence" value="ECO:0007669"/>
    <property type="project" value="TreeGrafter"/>
</dbReference>
<name>A0A6A6W1Y3_9PEZI</name>